<protein>
    <submittedName>
        <fullName evidence="3">PepSY domain-containing protein</fullName>
    </submittedName>
</protein>
<dbReference type="RefSeq" id="WP_317700901.1">
    <property type="nucleotide sequence ID" value="NZ_CP136921.1"/>
</dbReference>
<organism evidence="3 4">
    <name type="scientific">Diaphorobacter limosus</name>
    <dbReference type="NCBI Taxonomy" id="3036128"/>
    <lineage>
        <taxon>Bacteria</taxon>
        <taxon>Pseudomonadati</taxon>
        <taxon>Pseudomonadota</taxon>
        <taxon>Betaproteobacteria</taxon>
        <taxon>Burkholderiales</taxon>
        <taxon>Comamonadaceae</taxon>
        <taxon>Diaphorobacter</taxon>
    </lineage>
</organism>
<dbReference type="Proteomes" id="UP001303211">
    <property type="component" value="Chromosome"/>
</dbReference>
<dbReference type="Gene3D" id="3.10.450.40">
    <property type="match status" value="1"/>
</dbReference>
<feature type="signal peptide" evidence="1">
    <location>
        <begin position="1"/>
        <end position="23"/>
    </location>
</feature>
<evidence type="ECO:0000313" key="3">
    <source>
        <dbReference type="EMBL" id="WOO31422.1"/>
    </source>
</evidence>
<name>A0ABZ0IZI7_9BURK</name>
<feature type="chain" id="PRO_5046605956" evidence="1">
    <location>
        <begin position="24"/>
        <end position="106"/>
    </location>
</feature>
<evidence type="ECO:0000256" key="1">
    <source>
        <dbReference type="SAM" id="SignalP"/>
    </source>
</evidence>
<evidence type="ECO:0000313" key="4">
    <source>
        <dbReference type="Proteomes" id="UP001303211"/>
    </source>
</evidence>
<accession>A0ABZ0IZI7</accession>
<evidence type="ECO:0000259" key="2">
    <source>
        <dbReference type="Pfam" id="PF03413"/>
    </source>
</evidence>
<dbReference type="EMBL" id="CP136921">
    <property type="protein sequence ID" value="WOO31422.1"/>
    <property type="molecule type" value="Genomic_DNA"/>
</dbReference>
<gene>
    <name evidence="3" type="ORF">P4826_13495</name>
</gene>
<sequence length="106" mass="12104">MPALTRLLALLLTACALSLPAAAHDHDEHERARQALEQGRVLPLTSVIAKVEREHPGQVVKIEFEEDDGRYIYEIRLLQRDGRMAKLKVDAVDGRVLKIKRKERKE</sequence>
<proteinExistence type="predicted"/>
<reference evidence="3 4" key="1">
    <citation type="submission" date="2023-03" db="EMBL/GenBank/DDBJ databases">
        <title>Diaphorobacter basophil sp. nov., isolated from a sewage-treatment plant.</title>
        <authorList>
            <person name="Yang K."/>
        </authorList>
    </citation>
    <scope>NUCLEOTIDE SEQUENCE [LARGE SCALE GENOMIC DNA]</scope>
    <source>
        <strain evidence="3 4">Y-1</strain>
    </source>
</reference>
<dbReference type="InterPro" id="IPR025711">
    <property type="entry name" value="PepSY"/>
</dbReference>
<keyword evidence="4" id="KW-1185">Reference proteome</keyword>
<feature type="domain" description="PepSY" evidence="2">
    <location>
        <begin position="42"/>
        <end position="99"/>
    </location>
</feature>
<keyword evidence="1" id="KW-0732">Signal</keyword>
<dbReference type="Pfam" id="PF03413">
    <property type="entry name" value="PepSY"/>
    <property type="match status" value="1"/>
</dbReference>